<evidence type="ECO:0000313" key="2">
    <source>
        <dbReference type="Proteomes" id="UP000194143"/>
    </source>
</evidence>
<geneLocation type="plasmid" evidence="1 2">
    <name>poh5</name>
</geneLocation>
<dbReference type="GeneID" id="67470656"/>
<dbReference type="AlphaFoldDB" id="A0A1W6WZB2"/>
<proteinExistence type="predicted"/>
<sequence>MSKVKGIRLNLRVSEDEYNKLQYVKECLLMEGLDLKDSAVIRYALLQTYKDYKEMNDLLKSRN</sequence>
<reference evidence="1 2" key="1">
    <citation type="submission" date="2017-04" db="EMBL/GenBank/DDBJ databases">
        <title>Complete Genome Sequence of Bacillus thuringiensis type Strain ATCC 10792.</title>
        <authorList>
            <person name="Oh D.-H."/>
            <person name="Park B.-J."/>
            <person name="Shuai W."/>
            <person name="Chelliah R."/>
        </authorList>
    </citation>
    <scope>NUCLEOTIDE SEQUENCE [LARGE SCALE GENOMIC DNA]</scope>
    <source>
        <strain evidence="1 2">ATCC 10792</strain>
        <plasmid evidence="1 2">poh5</plasmid>
    </source>
</reference>
<keyword evidence="1" id="KW-0614">Plasmid</keyword>
<accession>A0A1W6WZB2</accession>
<keyword evidence="2" id="KW-1185">Reference proteome</keyword>
<dbReference type="RefSeq" id="WP_000048809.1">
    <property type="nucleotide sequence ID" value="NZ_CP021066.1"/>
</dbReference>
<dbReference type="EMBL" id="CP021066">
    <property type="protein sequence ID" value="ARP61876.1"/>
    <property type="molecule type" value="Genomic_DNA"/>
</dbReference>
<protein>
    <submittedName>
        <fullName evidence="1">Uncharacterized protein</fullName>
    </submittedName>
</protein>
<gene>
    <name evidence="1" type="ORF">CAB88_33320</name>
</gene>
<evidence type="ECO:0000313" key="1">
    <source>
        <dbReference type="EMBL" id="ARP61876.1"/>
    </source>
</evidence>
<name>A0A1W6WZB2_BACTU</name>
<organism evidence="1 2">
    <name type="scientific">Bacillus thuringiensis</name>
    <dbReference type="NCBI Taxonomy" id="1428"/>
    <lineage>
        <taxon>Bacteria</taxon>
        <taxon>Bacillati</taxon>
        <taxon>Bacillota</taxon>
        <taxon>Bacilli</taxon>
        <taxon>Bacillales</taxon>
        <taxon>Bacillaceae</taxon>
        <taxon>Bacillus</taxon>
        <taxon>Bacillus cereus group</taxon>
    </lineage>
</organism>
<dbReference type="Proteomes" id="UP000194143">
    <property type="component" value="Plasmid poh5"/>
</dbReference>